<evidence type="ECO:0000313" key="2">
    <source>
        <dbReference type="EMBL" id="KAH7094469.1"/>
    </source>
</evidence>
<dbReference type="EMBL" id="JAGMVJ010000001">
    <property type="protein sequence ID" value="KAH7094469.1"/>
    <property type="molecule type" value="Genomic_DNA"/>
</dbReference>
<dbReference type="Pfam" id="PF25534">
    <property type="entry name" value="DUF7918"/>
    <property type="match status" value="1"/>
</dbReference>
<dbReference type="PANTHER" id="PTHR36223:SF1">
    <property type="entry name" value="TRANSCRIPTION ELONGATION FACTOR EAF N-TERMINAL DOMAIN-CONTAINING PROTEIN"/>
    <property type="match status" value="1"/>
</dbReference>
<dbReference type="AlphaFoldDB" id="A0A8K0REB3"/>
<feature type="domain" description="DUF7918" evidence="1">
    <location>
        <begin position="9"/>
        <end position="228"/>
    </location>
</feature>
<dbReference type="PANTHER" id="PTHR36223">
    <property type="entry name" value="BETA-LACTAMASE-TYPE TRANSPEPTIDASE FOLD DOMAIN CONTAINING PROTEIN"/>
    <property type="match status" value="1"/>
</dbReference>
<keyword evidence="3" id="KW-1185">Reference proteome</keyword>
<reference evidence="2" key="1">
    <citation type="journal article" date="2021" name="Nat. Commun.">
        <title>Genetic determinants of endophytism in the Arabidopsis root mycobiome.</title>
        <authorList>
            <person name="Mesny F."/>
            <person name="Miyauchi S."/>
            <person name="Thiergart T."/>
            <person name="Pickel B."/>
            <person name="Atanasova L."/>
            <person name="Karlsson M."/>
            <person name="Huettel B."/>
            <person name="Barry K.W."/>
            <person name="Haridas S."/>
            <person name="Chen C."/>
            <person name="Bauer D."/>
            <person name="Andreopoulos W."/>
            <person name="Pangilinan J."/>
            <person name="LaButti K."/>
            <person name="Riley R."/>
            <person name="Lipzen A."/>
            <person name="Clum A."/>
            <person name="Drula E."/>
            <person name="Henrissat B."/>
            <person name="Kohler A."/>
            <person name="Grigoriev I.V."/>
            <person name="Martin F.M."/>
            <person name="Hacquard S."/>
        </authorList>
    </citation>
    <scope>NUCLEOTIDE SEQUENCE</scope>
    <source>
        <strain evidence="2">MPI-SDFR-AT-0120</strain>
    </source>
</reference>
<gene>
    <name evidence="2" type="ORF">FB567DRAFT_600043</name>
</gene>
<evidence type="ECO:0000259" key="1">
    <source>
        <dbReference type="Pfam" id="PF25534"/>
    </source>
</evidence>
<dbReference type="InterPro" id="IPR057678">
    <property type="entry name" value="DUF7918"/>
</dbReference>
<protein>
    <recommendedName>
        <fullName evidence="1">DUF7918 domain-containing protein</fullName>
    </recommendedName>
</protein>
<dbReference type="Proteomes" id="UP000813461">
    <property type="component" value="Unassembled WGS sequence"/>
</dbReference>
<comment type="caution">
    <text evidence="2">The sequence shown here is derived from an EMBL/GenBank/DDBJ whole genome shotgun (WGS) entry which is preliminary data.</text>
</comment>
<proteinExistence type="predicted"/>
<organism evidence="2 3">
    <name type="scientific">Paraphoma chrysanthemicola</name>
    <dbReference type="NCBI Taxonomy" id="798071"/>
    <lineage>
        <taxon>Eukaryota</taxon>
        <taxon>Fungi</taxon>
        <taxon>Dikarya</taxon>
        <taxon>Ascomycota</taxon>
        <taxon>Pezizomycotina</taxon>
        <taxon>Dothideomycetes</taxon>
        <taxon>Pleosporomycetidae</taxon>
        <taxon>Pleosporales</taxon>
        <taxon>Pleosporineae</taxon>
        <taxon>Phaeosphaeriaceae</taxon>
        <taxon>Paraphoma</taxon>
    </lineage>
</organism>
<accession>A0A8K0REB3</accession>
<dbReference type="OrthoDB" id="3364132at2759"/>
<evidence type="ECO:0000313" key="3">
    <source>
        <dbReference type="Proteomes" id="UP000813461"/>
    </source>
</evidence>
<sequence length="326" mass="36944">MPVIAGIPGLEVRIMVDGQPLHEWQDRHANVSPNTEERYIEAQSNAEFQIHYSFKPPFPANRPVSMIVTIDGQDVDEPLIRPFELFESAGHTSSGPISRLGSEWVVRNYKFAPIKIRETGIEAVSAELKQKLQSVGIITCEFYFLDNPTRNKNLRGMREDIETLPPISEKAIKGDALSHQAILGNVKPTEQIEFFDADYADGGEPFATFHFYYRSLSALKDLHVIERTPEPGDLLSSDDDVLNQLNRAQLEAMIRRFREQEETRLRMKRERSGSVTVVGDDGDVGDGLAQDDADLIEMRWVDLRAQRKAKRVRQLPTPGMEVIELD</sequence>
<name>A0A8K0REB3_9PLEO</name>